<dbReference type="Gene3D" id="1.10.260.40">
    <property type="entry name" value="lambda repressor-like DNA-binding domains"/>
    <property type="match status" value="1"/>
</dbReference>
<dbReference type="SUPFAM" id="SSF47413">
    <property type="entry name" value="lambda repressor-like DNA-binding domains"/>
    <property type="match status" value="1"/>
</dbReference>
<gene>
    <name evidence="2" type="ORF">H9726_02970</name>
</gene>
<dbReference type="GO" id="GO:0003677">
    <property type="term" value="F:DNA binding"/>
    <property type="evidence" value="ECO:0007669"/>
    <property type="project" value="InterPro"/>
</dbReference>
<dbReference type="Pfam" id="PF01381">
    <property type="entry name" value="HTH_3"/>
    <property type="match status" value="1"/>
</dbReference>
<dbReference type="InterPro" id="IPR010982">
    <property type="entry name" value="Lambda_DNA-bd_dom_sf"/>
</dbReference>
<organism evidence="2 3">
    <name type="scientific">Candidatus Borkfalkia avicola</name>
    <dbReference type="NCBI Taxonomy" id="2838503"/>
    <lineage>
        <taxon>Bacteria</taxon>
        <taxon>Bacillati</taxon>
        <taxon>Bacillota</taxon>
        <taxon>Clostridia</taxon>
        <taxon>Christensenellales</taxon>
        <taxon>Christensenellaceae</taxon>
        <taxon>Candidatus Borkfalkia</taxon>
    </lineage>
</organism>
<evidence type="ECO:0000313" key="3">
    <source>
        <dbReference type="Proteomes" id="UP000824025"/>
    </source>
</evidence>
<reference evidence="2" key="2">
    <citation type="submission" date="2021-04" db="EMBL/GenBank/DDBJ databases">
        <authorList>
            <person name="Gilroy R."/>
        </authorList>
    </citation>
    <scope>NUCLEOTIDE SEQUENCE</scope>
    <source>
        <strain evidence="2">CHK192-19661</strain>
    </source>
</reference>
<dbReference type="Proteomes" id="UP000824025">
    <property type="component" value="Unassembled WGS sequence"/>
</dbReference>
<comment type="caution">
    <text evidence="2">The sequence shown here is derived from an EMBL/GenBank/DDBJ whole genome shotgun (WGS) entry which is preliminary data.</text>
</comment>
<proteinExistence type="predicted"/>
<accession>A0A9D2IHN5</accession>
<dbReference type="AlphaFoldDB" id="A0A9D2IHN5"/>
<dbReference type="SMART" id="SM00530">
    <property type="entry name" value="HTH_XRE"/>
    <property type="match status" value="1"/>
</dbReference>
<protein>
    <submittedName>
        <fullName evidence="2">Helix-turn-helix domain-containing protein</fullName>
    </submittedName>
</protein>
<dbReference type="CDD" id="cd00093">
    <property type="entry name" value="HTH_XRE"/>
    <property type="match status" value="1"/>
</dbReference>
<dbReference type="InterPro" id="IPR001387">
    <property type="entry name" value="Cro/C1-type_HTH"/>
</dbReference>
<reference evidence="2" key="1">
    <citation type="journal article" date="2021" name="PeerJ">
        <title>Extensive microbial diversity within the chicken gut microbiome revealed by metagenomics and culture.</title>
        <authorList>
            <person name="Gilroy R."/>
            <person name="Ravi A."/>
            <person name="Getino M."/>
            <person name="Pursley I."/>
            <person name="Horton D.L."/>
            <person name="Alikhan N.F."/>
            <person name="Baker D."/>
            <person name="Gharbi K."/>
            <person name="Hall N."/>
            <person name="Watson M."/>
            <person name="Adriaenssens E.M."/>
            <person name="Foster-Nyarko E."/>
            <person name="Jarju S."/>
            <person name="Secka A."/>
            <person name="Antonio M."/>
            <person name="Oren A."/>
            <person name="Chaudhuri R.R."/>
            <person name="La Ragione R."/>
            <person name="Hildebrand F."/>
            <person name="Pallen M.J."/>
        </authorList>
    </citation>
    <scope>NUCLEOTIDE SEQUENCE</scope>
    <source>
        <strain evidence="2">CHK192-19661</strain>
    </source>
</reference>
<sequence>MDTLPYADVLRQLMNEKNLSQQKLADVLGVNQTTVSQWLLGRKKPGYDSIALLYEKFGITPNELFGVH</sequence>
<feature type="domain" description="HTH cro/C1-type" evidence="1">
    <location>
        <begin position="10"/>
        <end position="64"/>
    </location>
</feature>
<evidence type="ECO:0000259" key="1">
    <source>
        <dbReference type="PROSITE" id="PS50943"/>
    </source>
</evidence>
<dbReference type="EMBL" id="DXCF01000016">
    <property type="protein sequence ID" value="HIZ09430.1"/>
    <property type="molecule type" value="Genomic_DNA"/>
</dbReference>
<dbReference type="PROSITE" id="PS50943">
    <property type="entry name" value="HTH_CROC1"/>
    <property type="match status" value="1"/>
</dbReference>
<name>A0A9D2IHN5_9FIRM</name>
<evidence type="ECO:0000313" key="2">
    <source>
        <dbReference type="EMBL" id="HIZ09430.1"/>
    </source>
</evidence>